<gene>
    <name evidence="6" type="ORF">BN1209_0542</name>
</gene>
<evidence type="ECO:0000256" key="2">
    <source>
        <dbReference type="ARBA" id="ARBA00008571"/>
    </source>
</evidence>
<dbReference type="SUPFAM" id="SSF109910">
    <property type="entry name" value="YgfY-like"/>
    <property type="match status" value="1"/>
</dbReference>
<evidence type="ECO:0000313" key="7">
    <source>
        <dbReference type="Proteomes" id="UP000056322"/>
    </source>
</evidence>
<comment type="similarity">
    <text evidence="2">Belongs to the SdhE FAD assembly factor family.</text>
</comment>
<proteinExistence type="inferred from homology"/>
<dbReference type="EMBL" id="LN794158">
    <property type="protein sequence ID" value="CEN55587.1"/>
    <property type="molecule type" value="Genomic_DNA"/>
</dbReference>
<comment type="subcellular location">
    <subcellularLocation>
        <location evidence="1">Cytoplasm</location>
    </subcellularLocation>
</comment>
<dbReference type="Gene3D" id="1.10.150.250">
    <property type="entry name" value="Flavinator of succinate dehydrogenase"/>
    <property type="match status" value="1"/>
</dbReference>
<sequence>MMADAQTANTPTIDTHDAELRRMEWRCRRGMLEMDLLFVDFVSRHLPSLSDTQISALDKLLDLPDNELWNLVSEGEDVSDLATAQVLTMLRSKQ</sequence>
<keyword evidence="5" id="KW-0143">Chaperone</keyword>
<protein>
    <recommendedName>
        <fullName evidence="3">FAD assembly factor SdhE</fullName>
    </recommendedName>
</protein>
<accession>A0A0B7IWZ4</accession>
<dbReference type="PANTHER" id="PTHR39585:SF1">
    <property type="entry name" value="FAD ASSEMBLY FACTOR SDHE"/>
    <property type="match status" value="1"/>
</dbReference>
<dbReference type="STRING" id="1581680.BN1209_0542"/>
<dbReference type="GO" id="GO:0006105">
    <property type="term" value="P:succinate metabolic process"/>
    <property type="evidence" value="ECO:0007669"/>
    <property type="project" value="TreeGrafter"/>
</dbReference>
<name>A0A0B7IWZ4_9PROT</name>
<dbReference type="KEGG" id="mbac:BN1209_0542"/>
<dbReference type="HOGENOM" id="CLU_103054_2_3_4"/>
<dbReference type="AlphaFoldDB" id="A0A0B7IWZ4"/>
<keyword evidence="7" id="KW-1185">Reference proteome</keyword>
<dbReference type="Pfam" id="PF03937">
    <property type="entry name" value="Sdh5"/>
    <property type="match status" value="1"/>
</dbReference>
<dbReference type="Proteomes" id="UP000056322">
    <property type="component" value="Chromosome 1"/>
</dbReference>
<dbReference type="GO" id="GO:0005737">
    <property type="term" value="C:cytoplasm"/>
    <property type="evidence" value="ECO:0007669"/>
    <property type="project" value="UniProtKB-SubCell"/>
</dbReference>
<evidence type="ECO:0000256" key="5">
    <source>
        <dbReference type="ARBA" id="ARBA00023186"/>
    </source>
</evidence>
<dbReference type="InterPro" id="IPR005631">
    <property type="entry name" value="SDH"/>
</dbReference>
<evidence type="ECO:0000256" key="1">
    <source>
        <dbReference type="ARBA" id="ARBA00004496"/>
    </source>
</evidence>
<evidence type="ECO:0000256" key="3">
    <source>
        <dbReference type="ARBA" id="ARBA00019418"/>
    </source>
</evidence>
<dbReference type="InterPro" id="IPR050531">
    <property type="entry name" value="SdhE_FAD_assembly_factor"/>
</dbReference>
<dbReference type="RefSeq" id="WP_052661081.1">
    <property type="nucleotide sequence ID" value="NZ_LN794158.1"/>
</dbReference>
<reference evidence="7" key="1">
    <citation type="submission" date="2014-12" db="EMBL/GenBank/DDBJ databases">
        <authorList>
            <person name="Salcher M.M."/>
        </authorList>
    </citation>
    <scope>NUCLEOTIDE SEQUENCE [LARGE SCALE GENOMIC DNA]</scope>
    <source>
        <strain evidence="7">MMS-10A-171</strain>
    </source>
</reference>
<organism evidence="6 7">
    <name type="scientific">Candidatus Methylopumilus turicensis</name>
    <dbReference type="NCBI Taxonomy" id="1581680"/>
    <lineage>
        <taxon>Bacteria</taxon>
        <taxon>Pseudomonadati</taxon>
        <taxon>Pseudomonadota</taxon>
        <taxon>Betaproteobacteria</taxon>
        <taxon>Nitrosomonadales</taxon>
        <taxon>Methylophilaceae</taxon>
        <taxon>Candidatus Methylopumilus</taxon>
    </lineage>
</organism>
<keyword evidence="4" id="KW-0963">Cytoplasm</keyword>
<evidence type="ECO:0000256" key="4">
    <source>
        <dbReference type="ARBA" id="ARBA00022490"/>
    </source>
</evidence>
<dbReference type="InterPro" id="IPR036714">
    <property type="entry name" value="SDH_sf"/>
</dbReference>
<evidence type="ECO:0000313" key="6">
    <source>
        <dbReference type="EMBL" id="CEN55587.1"/>
    </source>
</evidence>
<dbReference type="PANTHER" id="PTHR39585">
    <property type="entry name" value="FAD ASSEMBLY FACTOR SDHE"/>
    <property type="match status" value="1"/>
</dbReference>